<gene>
    <name evidence="4" type="ORF">FO441_00210</name>
</gene>
<keyword evidence="5" id="KW-1185">Reference proteome</keyword>
<dbReference type="AlphaFoldDB" id="A0A558AWU6"/>
<dbReference type="Proteomes" id="UP000315103">
    <property type="component" value="Unassembled WGS sequence"/>
</dbReference>
<keyword evidence="2 3" id="KW-0472">Membrane</keyword>
<dbReference type="Gene3D" id="1.10.1760.20">
    <property type="match status" value="1"/>
</dbReference>
<keyword evidence="2" id="KW-0813">Transport</keyword>
<evidence type="ECO:0000313" key="5">
    <source>
        <dbReference type="Proteomes" id="UP000315103"/>
    </source>
</evidence>
<dbReference type="RefSeq" id="WP_145284068.1">
    <property type="nucleotide sequence ID" value="NZ_VMSJ01000001.1"/>
</dbReference>
<feature type="transmembrane region" description="Helical" evidence="3">
    <location>
        <begin position="113"/>
        <end position="135"/>
    </location>
</feature>
<dbReference type="GO" id="GO:0015225">
    <property type="term" value="F:biotin transmembrane transporter activity"/>
    <property type="evidence" value="ECO:0007669"/>
    <property type="project" value="UniProtKB-UniRule"/>
</dbReference>
<comment type="similarity">
    <text evidence="1 2">Belongs to the BioY family.</text>
</comment>
<keyword evidence="2" id="KW-1003">Cell membrane</keyword>
<evidence type="ECO:0000256" key="2">
    <source>
        <dbReference type="PIRNR" id="PIRNR016661"/>
    </source>
</evidence>
<feature type="transmembrane region" description="Helical" evidence="3">
    <location>
        <begin position="81"/>
        <end position="101"/>
    </location>
</feature>
<dbReference type="InterPro" id="IPR003784">
    <property type="entry name" value="BioY"/>
</dbReference>
<dbReference type="PANTHER" id="PTHR34295:SF1">
    <property type="entry name" value="BIOTIN TRANSPORTER BIOY"/>
    <property type="match status" value="1"/>
</dbReference>
<comment type="subcellular location">
    <subcellularLocation>
        <location evidence="2">Cell membrane</location>
        <topology evidence="2">Multi-pass membrane protein</topology>
    </subcellularLocation>
</comment>
<evidence type="ECO:0000313" key="4">
    <source>
        <dbReference type="EMBL" id="TVT28738.1"/>
    </source>
</evidence>
<dbReference type="PANTHER" id="PTHR34295">
    <property type="entry name" value="BIOTIN TRANSPORTER BIOY"/>
    <property type="match status" value="1"/>
</dbReference>
<keyword evidence="3" id="KW-0812">Transmembrane</keyword>
<comment type="caution">
    <text evidence="4">The sequence shown here is derived from an EMBL/GenBank/DDBJ whole genome shotgun (WGS) entry which is preliminary data.</text>
</comment>
<reference evidence="4 5" key="1">
    <citation type="submission" date="2019-07" db="EMBL/GenBank/DDBJ databases">
        <title>Salinicoccus cyprini sp. nov., isolated from gastro-intestinal tract of mirror carp, Cyprinus carpio var. specularis, collected from Gobind Sagar Reservoir, Himachal Pradesh, India.</title>
        <authorList>
            <person name="Talwar C."/>
            <person name="Singh A.K."/>
            <person name="Lal R."/>
            <person name="Negi R.K."/>
        </authorList>
    </citation>
    <scope>NUCLEOTIDE SEQUENCE [LARGE SCALE GENOMIC DNA]</scope>
    <source>
        <strain evidence="4 5">CT19</strain>
    </source>
</reference>
<protein>
    <recommendedName>
        <fullName evidence="2">Biotin transporter</fullName>
    </recommendedName>
</protein>
<accession>A0A558AWU6</accession>
<proteinExistence type="inferred from homology"/>
<feature type="transmembrane region" description="Helical" evidence="3">
    <location>
        <begin position="147"/>
        <end position="167"/>
    </location>
</feature>
<evidence type="ECO:0000256" key="1">
    <source>
        <dbReference type="ARBA" id="ARBA00010692"/>
    </source>
</evidence>
<name>A0A558AWU6_9STAP</name>
<dbReference type="OrthoDB" id="9803495at2"/>
<keyword evidence="3" id="KW-1133">Transmembrane helix</keyword>
<dbReference type="PIRSF" id="PIRSF016661">
    <property type="entry name" value="BioY"/>
    <property type="match status" value="1"/>
</dbReference>
<evidence type="ECO:0000256" key="3">
    <source>
        <dbReference type="SAM" id="Phobius"/>
    </source>
</evidence>
<sequence length="180" mass="18648">MSTKHLVYVALFAALIAVGAQIRLPIGPVPVTFQVPMALLAGLLLGPKLGALSATVYMLMGLVGLPVFAGGGGIATVVSPTFGFIVGLIPAAFCAGLGTAYRTPLAGTVSFTLLALFFVFLFGFLYFIFIMNTVIGTPMSAIEALKVAVLPFIVKDVIVAVLTSLFARTLHARGLDLASS</sequence>
<feature type="transmembrane region" description="Helical" evidence="3">
    <location>
        <begin position="54"/>
        <end position="75"/>
    </location>
</feature>
<dbReference type="Pfam" id="PF02632">
    <property type="entry name" value="BioY"/>
    <property type="match status" value="1"/>
</dbReference>
<dbReference type="GO" id="GO:0005886">
    <property type="term" value="C:plasma membrane"/>
    <property type="evidence" value="ECO:0007669"/>
    <property type="project" value="UniProtKB-SubCell"/>
</dbReference>
<organism evidence="4 5">
    <name type="scientific">Salinicoccus cyprini</name>
    <dbReference type="NCBI Taxonomy" id="2493691"/>
    <lineage>
        <taxon>Bacteria</taxon>
        <taxon>Bacillati</taxon>
        <taxon>Bacillota</taxon>
        <taxon>Bacilli</taxon>
        <taxon>Bacillales</taxon>
        <taxon>Staphylococcaceae</taxon>
        <taxon>Salinicoccus</taxon>
    </lineage>
</organism>
<dbReference type="EMBL" id="VMSJ01000001">
    <property type="protein sequence ID" value="TVT28738.1"/>
    <property type="molecule type" value="Genomic_DNA"/>
</dbReference>